<dbReference type="Pfam" id="PF19972">
    <property type="entry name" value="TCAD3"/>
    <property type="match status" value="1"/>
</dbReference>
<dbReference type="STRING" id="128403.WA1_43240"/>
<evidence type="ECO:0000313" key="6">
    <source>
        <dbReference type="Proteomes" id="UP000076925"/>
    </source>
</evidence>
<dbReference type="Proteomes" id="UP000076925">
    <property type="component" value="Unassembled WGS sequence"/>
</dbReference>
<dbReference type="Pfam" id="PF19955">
    <property type="entry name" value="EAD1"/>
    <property type="match status" value="1"/>
</dbReference>
<evidence type="ECO:0000256" key="1">
    <source>
        <dbReference type="SAM" id="Coils"/>
    </source>
</evidence>
<dbReference type="InterPro" id="IPR045430">
    <property type="entry name" value="EAD1"/>
</dbReference>
<proteinExistence type="predicted"/>
<dbReference type="InterPro" id="IPR045438">
    <property type="entry name" value="EAD9"/>
</dbReference>
<dbReference type="Pfam" id="PF19962">
    <property type="entry name" value="EAD9"/>
    <property type="match status" value="1"/>
</dbReference>
<dbReference type="EMBL" id="ANNX02000047">
    <property type="protein sequence ID" value="KYC36508.1"/>
    <property type="molecule type" value="Genomic_DNA"/>
</dbReference>
<gene>
    <name evidence="5" type="ORF">WA1_43240</name>
</gene>
<evidence type="ECO:0000313" key="5">
    <source>
        <dbReference type="EMBL" id="KYC36508.1"/>
    </source>
</evidence>
<feature type="coiled-coil region" evidence="1">
    <location>
        <begin position="156"/>
        <end position="244"/>
    </location>
</feature>
<feature type="domain" description="Effector-associated" evidence="3">
    <location>
        <begin position="180"/>
        <end position="241"/>
    </location>
</feature>
<evidence type="ECO:0000259" key="2">
    <source>
        <dbReference type="Pfam" id="PF19955"/>
    </source>
</evidence>
<sequence length="246" mass="28275">MSKVNLLELRFYPIEGNQQRFKVSVEGFSGEVHHEPVLPFLRSPTPPVKSSENKLPPTMTLTLDNEQRRKLRDALISAFPSEAELERMLDDKLGIPLNTIADGKNYTELIFNLIKWFNSQGQSQDLVQAAYAANSGNPELKEFIREINYQIPNEPKDTLEQQIDTLQGRLLVLSSNQSWSRVQAIKLKELNKRLEILGSDFEAVSNQLNYTENAQTRNNLQRQLDAIEQDMKKVEEQINELEHGRK</sequence>
<evidence type="ECO:0000259" key="3">
    <source>
        <dbReference type="Pfam" id="PF19962"/>
    </source>
</evidence>
<organism evidence="5 6">
    <name type="scientific">Scytonema hofmannii PCC 7110</name>
    <dbReference type="NCBI Taxonomy" id="128403"/>
    <lineage>
        <taxon>Bacteria</taxon>
        <taxon>Bacillati</taxon>
        <taxon>Cyanobacteriota</taxon>
        <taxon>Cyanophyceae</taxon>
        <taxon>Nostocales</taxon>
        <taxon>Scytonemataceae</taxon>
        <taxon>Scytonema</taxon>
    </lineage>
</organism>
<dbReference type="RefSeq" id="WP_017748253.1">
    <property type="nucleotide sequence ID" value="NZ_KQ976354.1"/>
</dbReference>
<dbReference type="InterPro" id="IPR045542">
    <property type="entry name" value="TCAD3"/>
</dbReference>
<name>A0A139WVR1_9CYAN</name>
<feature type="domain" description="Ternary complex associated" evidence="4">
    <location>
        <begin position="1"/>
        <end position="48"/>
    </location>
</feature>
<evidence type="ECO:0000259" key="4">
    <source>
        <dbReference type="Pfam" id="PF19972"/>
    </source>
</evidence>
<dbReference type="OrthoDB" id="9770276at2"/>
<keyword evidence="6" id="KW-1185">Reference proteome</keyword>
<keyword evidence="1" id="KW-0175">Coiled coil</keyword>
<dbReference type="AlphaFoldDB" id="A0A139WVR1"/>
<accession>A0A139WVR1</accession>
<reference evidence="5 6" key="1">
    <citation type="journal article" date="2013" name="Genome Biol. Evol.">
        <title>Genomes of Stigonematalean cyanobacteria (subsection V) and the evolution of oxygenic photosynthesis from prokaryotes to plastids.</title>
        <authorList>
            <person name="Dagan T."/>
            <person name="Roettger M."/>
            <person name="Stucken K."/>
            <person name="Landan G."/>
            <person name="Koch R."/>
            <person name="Major P."/>
            <person name="Gould S.B."/>
            <person name="Goremykin V.V."/>
            <person name="Rippka R."/>
            <person name="Tandeau de Marsac N."/>
            <person name="Gugger M."/>
            <person name="Lockhart P.J."/>
            <person name="Allen J.F."/>
            <person name="Brune I."/>
            <person name="Maus I."/>
            <person name="Puhler A."/>
            <person name="Martin W.F."/>
        </authorList>
    </citation>
    <scope>NUCLEOTIDE SEQUENCE [LARGE SCALE GENOMIC DNA]</scope>
    <source>
        <strain evidence="5 6">PCC 7110</strain>
    </source>
</reference>
<protein>
    <submittedName>
        <fullName evidence="5">Uncharacterized protein</fullName>
    </submittedName>
</protein>
<feature type="domain" description="Effector-associated" evidence="2">
    <location>
        <begin position="62"/>
        <end position="147"/>
    </location>
</feature>
<comment type="caution">
    <text evidence="5">The sequence shown here is derived from an EMBL/GenBank/DDBJ whole genome shotgun (WGS) entry which is preliminary data.</text>
</comment>